<dbReference type="GO" id="GO:0016757">
    <property type="term" value="F:glycosyltransferase activity"/>
    <property type="evidence" value="ECO:0007669"/>
    <property type="project" value="InterPro"/>
</dbReference>
<evidence type="ECO:0000259" key="2">
    <source>
        <dbReference type="Pfam" id="PF00534"/>
    </source>
</evidence>
<keyword evidence="1 4" id="KW-0808">Transferase</keyword>
<dbReference type="RefSeq" id="WP_035134333.1">
    <property type="nucleotide sequence ID" value="NZ_JPMD01000034.1"/>
</dbReference>
<dbReference type="PANTHER" id="PTHR46401">
    <property type="entry name" value="GLYCOSYLTRANSFERASE WBBK-RELATED"/>
    <property type="match status" value="1"/>
</dbReference>
<dbReference type="CDD" id="cd03809">
    <property type="entry name" value="GT4_MtfB-like"/>
    <property type="match status" value="1"/>
</dbReference>
<feature type="domain" description="Glycosyl transferase family 1" evidence="2">
    <location>
        <begin position="193"/>
        <end position="347"/>
    </location>
</feature>
<dbReference type="InterPro" id="IPR028098">
    <property type="entry name" value="Glyco_trans_4-like_N"/>
</dbReference>
<dbReference type="SUPFAM" id="SSF53756">
    <property type="entry name" value="UDP-Glycosyltransferase/glycogen phosphorylase"/>
    <property type="match status" value="1"/>
</dbReference>
<dbReference type="STRING" id="318464.IO99_14155"/>
<dbReference type="Proteomes" id="UP000028542">
    <property type="component" value="Unassembled WGS sequence"/>
</dbReference>
<comment type="caution">
    <text evidence="4">The sequence shown here is derived from an EMBL/GenBank/DDBJ whole genome shotgun (WGS) entry which is preliminary data.</text>
</comment>
<organism evidence="4 5">
    <name type="scientific">Clostridium sulfidigenes</name>
    <dbReference type="NCBI Taxonomy" id="318464"/>
    <lineage>
        <taxon>Bacteria</taxon>
        <taxon>Bacillati</taxon>
        <taxon>Bacillota</taxon>
        <taxon>Clostridia</taxon>
        <taxon>Eubacteriales</taxon>
        <taxon>Clostridiaceae</taxon>
        <taxon>Clostridium</taxon>
    </lineage>
</organism>
<dbReference type="AlphaFoldDB" id="A0A084J993"/>
<evidence type="ECO:0000259" key="3">
    <source>
        <dbReference type="Pfam" id="PF13439"/>
    </source>
</evidence>
<dbReference type="Pfam" id="PF00534">
    <property type="entry name" value="Glycos_transf_1"/>
    <property type="match status" value="1"/>
</dbReference>
<evidence type="ECO:0000313" key="5">
    <source>
        <dbReference type="Proteomes" id="UP000028542"/>
    </source>
</evidence>
<gene>
    <name evidence="4" type="ORF">IO99_14155</name>
</gene>
<protein>
    <submittedName>
        <fullName evidence="4">Glycosyl transferase</fullName>
    </submittedName>
</protein>
<reference evidence="4 5" key="1">
    <citation type="submission" date="2014-07" db="EMBL/GenBank/DDBJ databases">
        <title>Draft genome of Clostridium sulfidigenes 113A isolated from sediments associated with methane hydrate from Krishna Godavari basin.</title>
        <authorList>
            <person name="Honkalas V.S."/>
            <person name="Dabir A.P."/>
            <person name="Arora P."/>
            <person name="Dhakephalkar P.K."/>
        </authorList>
    </citation>
    <scope>NUCLEOTIDE SEQUENCE [LARGE SCALE GENOMIC DNA]</scope>
    <source>
        <strain evidence="4 5">113A</strain>
    </source>
</reference>
<proteinExistence type="predicted"/>
<dbReference type="GO" id="GO:0009103">
    <property type="term" value="P:lipopolysaccharide biosynthetic process"/>
    <property type="evidence" value="ECO:0007669"/>
    <property type="project" value="TreeGrafter"/>
</dbReference>
<dbReference type="Gene3D" id="3.40.50.2000">
    <property type="entry name" value="Glycogen Phosphorylase B"/>
    <property type="match status" value="2"/>
</dbReference>
<dbReference type="PANTHER" id="PTHR46401:SF2">
    <property type="entry name" value="GLYCOSYLTRANSFERASE WBBK-RELATED"/>
    <property type="match status" value="1"/>
</dbReference>
<dbReference type="Pfam" id="PF13439">
    <property type="entry name" value="Glyco_transf_4"/>
    <property type="match status" value="1"/>
</dbReference>
<dbReference type="InterPro" id="IPR001296">
    <property type="entry name" value="Glyco_trans_1"/>
</dbReference>
<evidence type="ECO:0000313" key="4">
    <source>
        <dbReference type="EMBL" id="KEZ85527.1"/>
    </source>
</evidence>
<keyword evidence="5" id="KW-1185">Reference proteome</keyword>
<dbReference type="EMBL" id="JPMD01000034">
    <property type="protein sequence ID" value="KEZ85527.1"/>
    <property type="molecule type" value="Genomic_DNA"/>
</dbReference>
<sequence>MNIGIDIRAAKWYRGTGIGTYSYQLINAINKIDTLNKYTLFSDCNSTSINFNSNFKISSTPNINTNNFWESVSLPINLNNEDLNIYHVPQNGIGLPLDHNLPFVITLHDTIPAHMPDTVGDKYLSLFNSSMEDIVNRCDGIITVSNFSKEDISNDFNFPKEKIYVTYLASEDIYKPLDKILCSTIIKKYYFLPKNYILYTGGFSPRKNISGLIEAFSRIHDKLPNEMKLVIAGTKGKSYSIYKNLCEKLKITDKVIFPGFIAMEHMPYLYNNAALLVYPSFYEGFGLPPLEAMACGIPVVASNVTSIPEILGDSALLCSPYSIEELGESISKALLDNVLRNDLINKGFMKVNSLSWERTAIQTLDSYKKITSSDKKEDT</sequence>
<dbReference type="FunFam" id="3.40.50.2000:FF:000119">
    <property type="entry name" value="Glycosyl transferase group 1"/>
    <property type="match status" value="1"/>
</dbReference>
<name>A0A084J993_9CLOT</name>
<feature type="domain" description="Glycosyltransferase subfamily 4-like N-terminal" evidence="3">
    <location>
        <begin position="65"/>
        <end position="167"/>
    </location>
</feature>
<dbReference type="eggNOG" id="COG0438">
    <property type="taxonomic scope" value="Bacteria"/>
</dbReference>
<evidence type="ECO:0000256" key="1">
    <source>
        <dbReference type="ARBA" id="ARBA00022679"/>
    </source>
</evidence>
<accession>A0A084J993</accession>